<evidence type="ECO:0000313" key="4">
    <source>
        <dbReference type="Proteomes" id="UP000268623"/>
    </source>
</evidence>
<proteinExistence type="predicted"/>
<dbReference type="Proteomes" id="UP000268623">
    <property type="component" value="Unassembled WGS sequence"/>
</dbReference>
<evidence type="ECO:0000256" key="1">
    <source>
        <dbReference type="SAM" id="Coils"/>
    </source>
</evidence>
<comment type="caution">
    <text evidence="3">The sequence shown here is derived from an EMBL/GenBank/DDBJ whole genome shotgun (WGS) entry which is preliminary data.</text>
</comment>
<accession>A0A3M9XPW5</accession>
<dbReference type="InterPro" id="IPR009628">
    <property type="entry name" value="Phage_tape_measure_N"/>
</dbReference>
<dbReference type="AlphaFoldDB" id="A0A3M9XPW5"/>
<evidence type="ECO:0000259" key="2">
    <source>
        <dbReference type="Pfam" id="PF06791"/>
    </source>
</evidence>
<organism evidence="3 4">
    <name type="scientific">Methylocystis hirsuta</name>
    <dbReference type="NCBI Taxonomy" id="369798"/>
    <lineage>
        <taxon>Bacteria</taxon>
        <taxon>Pseudomonadati</taxon>
        <taxon>Pseudomonadota</taxon>
        <taxon>Alphaproteobacteria</taxon>
        <taxon>Hyphomicrobiales</taxon>
        <taxon>Methylocystaceae</taxon>
        <taxon>Methylocystis</taxon>
    </lineage>
</organism>
<feature type="domain" description="Bacteriophage tail tape measure N-terminal" evidence="2">
    <location>
        <begin position="104"/>
        <end position="218"/>
    </location>
</feature>
<keyword evidence="1" id="KW-0175">Coiled coil</keyword>
<sequence length="788" mass="82844">MAGKSAVTLRLGVEGDERIQAALRKIGQTGDDAMAGLSKEAKEASRAFDRLEKSVDASARSAAQVARTYVQANAAVAAGVRTQADAQRVLDLAADKHRKIAAAANENAKATGLARHELINLSRQGQDVFVSLAGGQSPLMIFLQQGSQIADIFGSSKAGAGAAVRSFGVNAIKALTSPIGIALELAAAVGGVAFQASRAQEELAKLGDQARLTGLPADVLQGAKTIGAGVGLDEKGALGAFGNAGKEFQAFGRNEGAVKGTLEKIDKGFLSVVDRARSAGEFIDILNEKIRSLPTAQAEQLAKALYQDEGGAKLVDAIKRGEVSMRSLMEASGSTGSSLNQAAGAADDMQKRIAQAAQEADNKLLNAFKNINSPTNDIKIGWYGIVGAMADAVEKSERLQRTLNAMTSWSALFKEIGSAYDKVDRMLGARPVVSLENENRPRLAGPGDIPFPNFNEAKQGFLPRLVNAPVGDTRKLFESTKDRKERRSPEQRAAEKFTDIETDLQGKIALASAKEESAAHDQIALKIKIENEQRKIGVGATQQQKDEVAALVTQLDAAERAQKAATKEAEAWRDGLREVGDIARNVFSSVASDLRSTNKEGTTFKSTLDLIDRKMMDIASRTLSDSLFGSGKDKSDSGLLGGLFKSGIGALGNAFGFGSGGGSSAFSTPLFSGKPFTFGFADGGIMTSGGPLPLHRYAGGGIANSPQLAMFGEGRTPEAYVPLPDGRSIPVAMRGQSSNVTVHNYAAGVDVTPQVTHEGVTLIVQSALQGFSKQVPGIIADSQRRSNR</sequence>
<dbReference type="OrthoDB" id="38641at2"/>
<keyword evidence="4" id="KW-1185">Reference proteome</keyword>
<reference evidence="3 4" key="1">
    <citation type="submission" date="2018-08" db="EMBL/GenBank/DDBJ databases">
        <title>Genome sequence of Methylocystis hirsuta CSC1, a methanotroph able to accumulate PHAs.</title>
        <authorList>
            <person name="Bordel S."/>
            <person name="Rodriguez E."/>
            <person name="Gancedo J."/>
            <person name="Munoz R."/>
        </authorList>
    </citation>
    <scope>NUCLEOTIDE SEQUENCE [LARGE SCALE GENOMIC DNA]</scope>
    <source>
        <strain evidence="3 4">CSC1</strain>
    </source>
</reference>
<protein>
    <recommendedName>
        <fullName evidence="2">Bacteriophage tail tape measure N-terminal domain-containing protein</fullName>
    </recommendedName>
</protein>
<dbReference type="Pfam" id="PF06791">
    <property type="entry name" value="TMP_2"/>
    <property type="match status" value="1"/>
</dbReference>
<evidence type="ECO:0000313" key="3">
    <source>
        <dbReference type="EMBL" id="RNJ50283.1"/>
    </source>
</evidence>
<feature type="coiled-coil region" evidence="1">
    <location>
        <begin position="541"/>
        <end position="568"/>
    </location>
</feature>
<name>A0A3M9XPW5_9HYPH</name>
<feature type="coiled-coil region" evidence="1">
    <location>
        <begin position="339"/>
        <end position="366"/>
    </location>
</feature>
<gene>
    <name evidence="3" type="ORF">D1O30_12425</name>
</gene>
<dbReference type="EMBL" id="QWDD01000001">
    <property type="protein sequence ID" value="RNJ50283.1"/>
    <property type="molecule type" value="Genomic_DNA"/>
</dbReference>